<dbReference type="InterPro" id="IPR000719">
    <property type="entry name" value="Prot_kinase_dom"/>
</dbReference>
<dbReference type="CDD" id="cd14003">
    <property type="entry name" value="STKc_AMPK-like"/>
    <property type="match status" value="1"/>
</dbReference>
<dbReference type="PANTHER" id="PTHR24346:SF56">
    <property type="entry name" value="SERINE_THREONINE-PROTEIN KINASE MARK2"/>
    <property type="match status" value="1"/>
</dbReference>
<evidence type="ECO:0000259" key="12">
    <source>
        <dbReference type="PROSITE" id="PS50011"/>
    </source>
</evidence>
<dbReference type="FunFam" id="1.10.510.10:FF:000002">
    <property type="entry name" value="Non-specific serine/threonine protein kinase"/>
    <property type="match status" value="1"/>
</dbReference>
<evidence type="ECO:0000256" key="8">
    <source>
        <dbReference type="ARBA" id="ARBA00047899"/>
    </source>
</evidence>
<dbReference type="PROSITE" id="PS00108">
    <property type="entry name" value="PROTEIN_KINASE_ST"/>
    <property type="match status" value="1"/>
</dbReference>
<feature type="compositionally biased region" description="Polar residues" evidence="11">
    <location>
        <begin position="395"/>
        <end position="409"/>
    </location>
</feature>
<feature type="region of interest" description="Disordered" evidence="11">
    <location>
        <begin position="377"/>
        <end position="737"/>
    </location>
</feature>
<dbReference type="InterPro" id="IPR008271">
    <property type="entry name" value="Ser/Thr_kinase_AS"/>
</dbReference>
<feature type="region of interest" description="Disordered" evidence="11">
    <location>
        <begin position="353"/>
        <end position="372"/>
    </location>
</feature>
<dbReference type="PROSITE" id="PS50011">
    <property type="entry name" value="PROTEIN_KINASE_DOM"/>
    <property type="match status" value="1"/>
</dbReference>
<dbReference type="GO" id="GO:0000226">
    <property type="term" value="P:microtubule cytoskeleton organization"/>
    <property type="evidence" value="ECO:0007669"/>
    <property type="project" value="TreeGrafter"/>
</dbReference>
<feature type="binding site" evidence="10">
    <location>
        <position position="47"/>
    </location>
    <ligand>
        <name>ATP</name>
        <dbReference type="ChEBI" id="CHEBI:30616"/>
    </ligand>
</feature>
<dbReference type="PROSITE" id="PS00107">
    <property type="entry name" value="PROTEIN_KINASE_ATP"/>
    <property type="match status" value="1"/>
</dbReference>
<keyword evidence="6 10" id="KW-0067">ATP-binding</keyword>
<dbReference type="PROSITE" id="PS50030">
    <property type="entry name" value="UBA"/>
    <property type="match status" value="1"/>
</dbReference>
<evidence type="ECO:0000256" key="6">
    <source>
        <dbReference type="ARBA" id="ARBA00022840"/>
    </source>
</evidence>
<keyword evidence="3" id="KW-0808">Transferase</keyword>
<comment type="similarity">
    <text evidence="7">Belongs to the protein kinase superfamily. CAMK Ser/Thr protein kinase family. Smok subfamily.</text>
</comment>
<dbReference type="InterPro" id="IPR017441">
    <property type="entry name" value="Protein_kinase_ATP_BS"/>
</dbReference>
<evidence type="ECO:0000256" key="7">
    <source>
        <dbReference type="ARBA" id="ARBA00038181"/>
    </source>
</evidence>
<dbReference type="GO" id="GO:0005737">
    <property type="term" value="C:cytoplasm"/>
    <property type="evidence" value="ECO:0007669"/>
    <property type="project" value="TreeGrafter"/>
</dbReference>
<dbReference type="SMART" id="SM00165">
    <property type="entry name" value="UBA"/>
    <property type="match status" value="1"/>
</dbReference>
<dbReference type="Pfam" id="PF00069">
    <property type="entry name" value="Pkinase"/>
    <property type="match status" value="1"/>
</dbReference>
<dbReference type="InterPro" id="IPR011009">
    <property type="entry name" value="Kinase-like_dom_sf"/>
</dbReference>
<feature type="compositionally biased region" description="Polar residues" evidence="11">
    <location>
        <begin position="517"/>
        <end position="687"/>
    </location>
</feature>
<name>A0A7J8KB86_ROUAE</name>
<protein>
    <recommendedName>
        <fullName evidence="1">non-specific serine/threonine protein kinase</fullName>
        <ecNumber evidence="1">2.7.11.1</ecNumber>
    </recommendedName>
</protein>
<feature type="compositionally biased region" description="Polar residues" evidence="11">
    <location>
        <begin position="417"/>
        <end position="510"/>
    </location>
</feature>
<sequence length="767" mass="81852">MAYNIAAISDQERRIGHYKLLNTIGEGSFAKVRLARHILTETEVAVKVINRHGAYRPFREVSSMKSLNHPNIVQLFEVIDTENTLFLIMELVDGGDLLSYLMDCGRMMEHQAQGIFRQLISALHYCHQRGIIHRDLKPGNILLDAGLNVKLADFGLSNQYVGHKLSTFCGSLPYVAPEVFLGKGYHGPGVDVWSLGVILYETVIGRLPFVGEDFKELRKKILKGKYRVPYFITRELERILKKCLTLDPYKRGTLEEIMKDKWINMGQKEELKPYSEPPCNFINTQVTEIMRRMGFQQEQIVEAVRGKRYDQIMAIYLMLSHKVSKMKGRTIMVRSSSAAEAFLGSCTPSLTHSIQASGQKARKPASPTASLQRMSVAPIPRMESGTATAAPRPESGTTTAAPQRVSGTITAAPRPESGTTTAAPRPESGTTTTAPRRVSGTTTAAPRPESGTTTAAPQRVSGTTTTAPQRVSGTTTAAPRPESGTTTVAARPESGTTTAAPQRVSGTTTAAPRRVWGTTTAAPRPESGTTTTAPQRVSGTTTAAPRPESGTTTTAPRRVWGTTTAAPRPESGTTTAAPQRVSGTTTAAPLPESGTTTAAPRPESGTTTAAARPESGTTTAAARPESGTTTAAARPESGTTTAAPRPESGTTTAAPRPESGTTTAASRPESGTTTPVLQPELGNTNTRAGLELKNATPSSASQHGPSGSHTTGSNRAPEGSKEENKIPTSSSGGGQARHGAARRFLNYILHFCCRPSFKKRSNKVKPL</sequence>
<evidence type="ECO:0000313" key="15">
    <source>
        <dbReference type="Proteomes" id="UP000593571"/>
    </source>
</evidence>
<comment type="caution">
    <text evidence="14">The sequence shown here is derived from an EMBL/GenBank/DDBJ whole genome shotgun (WGS) entry which is preliminary data.</text>
</comment>
<dbReference type="EC" id="2.7.11.1" evidence="1"/>
<evidence type="ECO:0000256" key="10">
    <source>
        <dbReference type="PROSITE-ProRule" id="PRU10141"/>
    </source>
</evidence>
<dbReference type="FunFam" id="3.30.200.20:FF:000003">
    <property type="entry name" value="Non-specific serine/threonine protein kinase"/>
    <property type="match status" value="1"/>
</dbReference>
<keyword evidence="15" id="KW-1185">Reference proteome</keyword>
<dbReference type="PANTHER" id="PTHR24346">
    <property type="entry name" value="MAP/MICROTUBULE AFFINITY-REGULATING KINASE"/>
    <property type="match status" value="1"/>
</dbReference>
<evidence type="ECO:0000313" key="14">
    <source>
        <dbReference type="EMBL" id="KAF6506092.1"/>
    </source>
</evidence>
<dbReference type="SMART" id="SM00220">
    <property type="entry name" value="S_TKc"/>
    <property type="match status" value="1"/>
</dbReference>
<dbReference type="GO" id="GO:0035556">
    <property type="term" value="P:intracellular signal transduction"/>
    <property type="evidence" value="ECO:0007669"/>
    <property type="project" value="TreeGrafter"/>
</dbReference>
<dbReference type="Pfam" id="PF23312">
    <property type="entry name" value="UBA_SIK3"/>
    <property type="match status" value="1"/>
</dbReference>
<evidence type="ECO:0000256" key="11">
    <source>
        <dbReference type="SAM" id="MobiDB-lite"/>
    </source>
</evidence>
<keyword evidence="4 10" id="KW-0547">Nucleotide-binding</keyword>
<feature type="compositionally biased region" description="Polar residues" evidence="11">
    <location>
        <begin position="695"/>
        <end position="714"/>
    </location>
</feature>
<dbReference type="GO" id="GO:0005524">
    <property type="term" value="F:ATP binding"/>
    <property type="evidence" value="ECO:0007669"/>
    <property type="project" value="UniProtKB-UniRule"/>
</dbReference>
<proteinExistence type="inferred from homology"/>
<feature type="domain" description="Protein kinase" evidence="12">
    <location>
        <begin position="18"/>
        <end position="263"/>
    </location>
</feature>
<dbReference type="GO" id="GO:0050321">
    <property type="term" value="F:tau-protein kinase activity"/>
    <property type="evidence" value="ECO:0007669"/>
    <property type="project" value="TreeGrafter"/>
</dbReference>
<evidence type="ECO:0000256" key="1">
    <source>
        <dbReference type="ARBA" id="ARBA00012513"/>
    </source>
</evidence>
<dbReference type="Proteomes" id="UP000593571">
    <property type="component" value="Unassembled WGS sequence"/>
</dbReference>
<gene>
    <name evidence="14" type="ORF">HJG63_007929</name>
</gene>
<accession>A0A7J8KB86</accession>
<evidence type="ECO:0000256" key="3">
    <source>
        <dbReference type="ARBA" id="ARBA00022679"/>
    </source>
</evidence>
<dbReference type="EMBL" id="JACASE010000001">
    <property type="protein sequence ID" value="KAF6506092.1"/>
    <property type="molecule type" value="Genomic_DNA"/>
</dbReference>
<dbReference type="Gene3D" id="1.10.510.10">
    <property type="entry name" value="Transferase(Phosphotransferase) domain 1"/>
    <property type="match status" value="1"/>
</dbReference>
<comment type="catalytic activity">
    <reaction evidence="8">
        <text>L-threonyl-[protein] + ATP = O-phospho-L-threonyl-[protein] + ADP + H(+)</text>
        <dbReference type="Rhea" id="RHEA:46608"/>
        <dbReference type="Rhea" id="RHEA-COMP:11060"/>
        <dbReference type="Rhea" id="RHEA-COMP:11605"/>
        <dbReference type="ChEBI" id="CHEBI:15378"/>
        <dbReference type="ChEBI" id="CHEBI:30013"/>
        <dbReference type="ChEBI" id="CHEBI:30616"/>
        <dbReference type="ChEBI" id="CHEBI:61977"/>
        <dbReference type="ChEBI" id="CHEBI:456216"/>
        <dbReference type="EC" id="2.7.11.1"/>
    </reaction>
</comment>
<evidence type="ECO:0000256" key="4">
    <source>
        <dbReference type="ARBA" id="ARBA00022741"/>
    </source>
</evidence>
<dbReference type="InterPro" id="IPR015940">
    <property type="entry name" value="UBA"/>
</dbReference>
<dbReference type="InterPro" id="IPR057380">
    <property type="entry name" value="UBA_SIK1/2/3"/>
</dbReference>
<comment type="catalytic activity">
    <reaction evidence="9">
        <text>L-seryl-[protein] + ATP = O-phospho-L-seryl-[protein] + ADP + H(+)</text>
        <dbReference type="Rhea" id="RHEA:17989"/>
        <dbReference type="Rhea" id="RHEA-COMP:9863"/>
        <dbReference type="Rhea" id="RHEA-COMP:11604"/>
        <dbReference type="ChEBI" id="CHEBI:15378"/>
        <dbReference type="ChEBI" id="CHEBI:29999"/>
        <dbReference type="ChEBI" id="CHEBI:30616"/>
        <dbReference type="ChEBI" id="CHEBI:83421"/>
        <dbReference type="ChEBI" id="CHEBI:456216"/>
        <dbReference type="EC" id="2.7.11.1"/>
    </reaction>
</comment>
<evidence type="ECO:0000256" key="2">
    <source>
        <dbReference type="ARBA" id="ARBA00022527"/>
    </source>
</evidence>
<evidence type="ECO:0000256" key="5">
    <source>
        <dbReference type="ARBA" id="ARBA00022777"/>
    </source>
</evidence>
<dbReference type="SUPFAM" id="SSF56112">
    <property type="entry name" value="Protein kinase-like (PK-like)"/>
    <property type="match status" value="1"/>
</dbReference>
<feature type="domain" description="UBA" evidence="13">
    <location>
        <begin position="281"/>
        <end position="321"/>
    </location>
</feature>
<evidence type="ECO:0000259" key="13">
    <source>
        <dbReference type="PROSITE" id="PS50030"/>
    </source>
</evidence>
<dbReference type="AlphaFoldDB" id="A0A7J8KB86"/>
<evidence type="ECO:0000256" key="9">
    <source>
        <dbReference type="ARBA" id="ARBA00048679"/>
    </source>
</evidence>
<keyword evidence="5" id="KW-0418">Kinase</keyword>
<keyword evidence="2" id="KW-0723">Serine/threonine-protein kinase</keyword>
<reference evidence="14 15" key="1">
    <citation type="journal article" date="2020" name="Nature">
        <title>Six reference-quality genomes reveal evolution of bat adaptations.</title>
        <authorList>
            <person name="Jebb D."/>
            <person name="Huang Z."/>
            <person name="Pippel M."/>
            <person name="Hughes G.M."/>
            <person name="Lavrichenko K."/>
            <person name="Devanna P."/>
            <person name="Winkler S."/>
            <person name="Jermiin L.S."/>
            <person name="Skirmuntt E.C."/>
            <person name="Katzourakis A."/>
            <person name="Burkitt-Gray L."/>
            <person name="Ray D.A."/>
            <person name="Sullivan K.A.M."/>
            <person name="Roscito J.G."/>
            <person name="Kirilenko B.M."/>
            <person name="Davalos L.M."/>
            <person name="Corthals A.P."/>
            <person name="Power M.L."/>
            <person name="Jones G."/>
            <person name="Ransome R.D."/>
            <person name="Dechmann D.K.N."/>
            <person name="Locatelli A.G."/>
            <person name="Puechmaille S.J."/>
            <person name="Fedrigo O."/>
            <person name="Jarvis E.D."/>
            <person name="Hiller M."/>
            <person name="Vernes S.C."/>
            <person name="Myers E.W."/>
            <person name="Teeling E.C."/>
        </authorList>
    </citation>
    <scope>NUCLEOTIDE SEQUENCE [LARGE SCALE GENOMIC DNA]</scope>
    <source>
        <strain evidence="14">MRouAeg1</strain>
        <tissue evidence="14">Muscle</tissue>
    </source>
</reference>
<organism evidence="14 15">
    <name type="scientific">Rousettus aegyptiacus</name>
    <name type="common">Egyptian fruit bat</name>
    <name type="synonym">Pteropus aegyptiacus</name>
    <dbReference type="NCBI Taxonomy" id="9407"/>
    <lineage>
        <taxon>Eukaryota</taxon>
        <taxon>Metazoa</taxon>
        <taxon>Chordata</taxon>
        <taxon>Craniata</taxon>
        <taxon>Vertebrata</taxon>
        <taxon>Euteleostomi</taxon>
        <taxon>Mammalia</taxon>
        <taxon>Eutheria</taxon>
        <taxon>Laurasiatheria</taxon>
        <taxon>Chiroptera</taxon>
        <taxon>Yinpterochiroptera</taxon>
        <taxon>Pteropodoidea</taxon>
        <taxon>Pteropodidae</taxon>
        <taxon>Rousettinae</taxon>
        <taxon>Rousettus</taxon>
    </lineage>
</organism>